<keyword evidence="4 8" id="KW-0479">Metal-binding</keyword>
<dbReference type="PANTHER" id="PTHR32481:SF7">
    <property type="entry name" value="AMINOPEPTIDASE YHFE-RELATED"/>
    <property type="match status" value="1"/>
</dbReference>
<dbReference type="PANTHER" id="PTHR32481">
    <property type="entry name" value="AMINOPEPTIDASE"/>
    <property type="match status" value="1"/>
</dbReference>
<dbReference type="EMBL" id="CP002116">
    <property type="protein sequence ID" value="ADK80134.1"/>
    <property type="molecule type" value="Genomic_DNA"/>
</dbReference>
<feature type="active site" description="Proton acceptor" evidence="7">
    <location>
        <position position="224"/>
    </location>
</feature>
<dbReference type="InterPro" id="IPR051464">
    <property type="entry name" value="Peptidase_M42_aminopept"/>
</dbReference>
<keyword evidence="10" id="KW-1185">Reference proteome</keyword>
<dbReference type="InterPro" id="IPR008007">
    <property type="entry name" value="Peptidase_M42"/>
</dbReference>
<dbReference type="RefSeq" id="WP_013253598.1">
    <property type="nucleotide sequence ID" value="NC_014364.1"/>
</dbReference>
<dbReference type="Proteomes" id="UP000002318">
    <property type="component" value="Chromosome"/>
</dbReference>
<evidence type="ECO:0000256" key="4">
    <source>
        <dbReference type="ARBA" id="ARBA00022723"/>
    </source>
</evidence>
<dbReference type="SUPFAM" id="SSF101821">
    <property type="entry name" value="Aminopeptidase/glucanase lid domain"/>
    <property type="match status" value="1"/>
</dbReference>
<evidence type="ECO:0000313" key="9">
    <source>
        <dbReference type="EMBL" id="ADK80134.1"/>
    </source>
</evidence>
<dbReference type="STRING" id="573413.Spirs_1001"/>
<dbReference type="eggNOG" id="COG1363">
    <property type="taxonomic scope" value="Bacteria"/>
</dbReference>
<feature type="binding site" evidence="8">
    <location>
        <position position="190"/>
    </location>
    <ligand>
        <name>Zn(2+)</name>
        <dbReference type="ChEBI" id="CHEBI:29105"/>
        <label>2</label>
    </ligand>
</feature>
<dbReference type="GO" id="GO:0046872">
    <property type="term" value="F:metal ion binding"/>
    <property type="evidence" value="ECO:0007669"/>
    <property type="project" value="UniProtKB-UniRule"/>
</dbReference>
<evidence type="ECO:0000256" key="8">
    <source>
        <dbReference type="PIRSR" id="PIRSR001123-2"/>
    </source>
</evidence>
<feature type="binding site" evidence="8">
    <location>
        <position position="245"/>
    </location>
    <ligand>
        <name>Zn(2+)</name>
        <dbReference type="ChEBI" id="CHEBI:29105"/>
        <label>1</label>
    </ligand>
</feature>
<gene>
    <name evidence="9" type="ordered locus">Spirs_1001</name>
</gene>
<protein>
    <submittedName>
        <fullName evidence="9">Peptidase M42 family protein</fullName>
    </submittedName>
</protein>
<sequence length="349" mass="37724">MSYSYRDAAVLKTILERLKYLCAFPSPTGFAEPLADELEKRLSAAGFVCERMHKGELLCHLGGEGRPLVYSAHLDTLGAMVRTIKSNGRLRFAKIGSYPDHSVERENCVVHTASGLSYSGTVQFFNPSVHASKDASEAKRSDENLEIVLDQCVDSDTQCRELGIAPGDWISFDPRTVITETGFIKSRHLDDKAAVAVLLALSDAAADGSFQPKRRLSLFFSLHEEVGHGGATGFGSDVGEFIAVDMGVVGEDLSGSDTTISICAMDSRGPFDRKILRGLTAAAHSLNVDFALDVYPFYGSDADAALFAGNDLRHGLIGPGVSASHGYERTHCRALDDLFAVLKHYAEID</sequence>
<dbReference type="PIRSF" id="PIRSF001123">
    <property type="entry name" value="PepA_GA"/>
    <property type="match status" value="1"/>
</dbReference>
<keyword evidence="2" id="KW-0031">Aminopeptidase</keyword>
<keyword evidence="5" id="KW-0378">Hydrolase</keyword>
<feature type="binding site" evidence="8">
    <location>
        <position position="190"/>
    </location>
    <ligand>
        <name>Zn(2+)</name>
        <dbReference type="ChEBI" id="CHEBI:29105"/>
        <label>1</label>
    </ligand>
</feature>
<evidence type="ECO:0000256" key="1">
    <source>
        <dbReference type="ARBA" id="ARBA00006272"/>
    </source>
</evidence>
<dbReference type="KEGG" id="ssm:Spirs_1001"/>
<keyword evidence="3" id="KW-0645">Protease</keyword>
<dbReference type="Gene3D" id="3.40.630.10">
    <property type="entry name" value="Zn peptidases"/>
    <property type="match status" value="1"/>
</dbReference>
<dbReference type="HOGENOM" id="CLU_053520_0_0_12"/>
<evidence type="ECO:0000313" key="10">
    <source>
        <dbReference type="Proteomes" id="UP000002318"/>
    </source>
</evidence>
<evidence type="ECO:0000256" key="5">
    <source>
        <dbReference type="ARBA" id="ARBA00022801"/>
    </source>
</evidence>
<dbReference type="CDD" id="cd05657">
    <property type="entry name" value="M42_glucanase_like"/>
    <property type="match status" value="1"/>
</dbReference>
<reference evidence="9 10" key="1">
    <citation type="journal article" date="2010" name="Stand. Genomic Sci.">
        <title>Complete genome sequence of Spirochaeta smaragdinae type strain (SEBR 4228).</title>
        <authorList>
            <person name="Mavromatis K."/>
            <person name="Yasawong M."/>
            <person name="Chertkov O."/>
            <person name="Lapidus A."/>
            <person name="Lucas S."/>
            <person name="Nolan M."/>
            <person name="Del Rio T.G."/>
            <person name="Tice H."/>
            <person name="Cheng J.F."/>
            <person name="Pitluck S."/>
            <person name="Liolios K."/>
            <person name="Ivanova N."/>
            <person name="Tapia R."/>
            <person name="Han C."/>
            <person name="Bruce D."/>
            <person name="Goodwin L."/>
            <person name="Pati A."/>
            <person name="Chen A."/>
            <person name="Palaniappan K."/>
            <person name="Land M."/>
            <person name="Hauser L."/>
            <person name="Chang Y.J."/>
            <person name="Jeffries C.D."/>
            <person name="Detter J.C."/>
            <person name="Rohde M."/>
            <person name="Brambilla E."/>
            <person name="Spring S."/>
            <person name="Goker M."/>
            <person name="Sikorski J."/>
            <person name="Woyke T."/>
            <person name="Bristow J."/>
            <person name="Eisen J.A."/>
            <person name="Markowitz V."/>
            <person name="Hugenholtz P."/>
            <person name="Klenk H.P."/>
            <person name="Kyrpides N.C."/>
        </authorList>
    </citation>
    <scope>NUCLEOTIDE SEQUENCE [LARGE SCALE GENOMIC DNA]</scope>
    <source>
        <strain evidence="10">DSM 11293 / JCM 15392 / SEBR 4228</strain>
    </source>
</reference>
<comment type="cofactor">
    <cofactor evidence="8">
        <name>a divalent metal cation</name>
        <dbReference type="ChEBI" id="CHEBI:60240"/>
    </cofactor>
    <text evidence="8">Binds 2 divalent metal cations per subunit.</text>
</comment>
<evidence type="ECO:0000256" key="7">
    <source>
        <dbReference type="PIRSR" id="PIRSR001123-1"/>
    </source>
</evidence>
<comment type="similarity">
    <text evidence="1 6">Belongs to the peptidase M42 family.</text>
</comment>
<name>E1RCQ4_SEDSS</name>
<evidence type="ECO:0000256" key="3">
    <source>
        <dbReference type="ARBA" id="ARBA00022670"/>
    </source>
</evidence>
<dbReference type="GO" id="GO:0006508">
    <property type="term" value="P:proteolysis"/>
    <property type="evidence" value="ECO:0007669"/>
    <property type="project" value="UniProtKB-KW"/>
</dbReference>
<dbReference type="Pfam" id="PF05343">
    <property type="entry name" value="Peptidase_M42"/>
    <property type="match status" value="1"/>
</dbReference>
<feature type="binding site" evidence="8">
    <location>
        <position position="73"/>
    </location>
    <ligand>
        <name>Zn(2+)</name>
        <dbReference type="ChEBI" id="CHEBI:29105"/>
        <label>1</label>
    </ligand>
</feature>
<organism evidence="9 10">
    <name type="scientific">Sediminispirochaeta smaragdinae (strain DSM 11293 / JCM 15392 / SEBR 4228)</name>
    <name type="common">Spirochaeta smaragdinae</name>
    <dbReference type="NCBI Taxonomy" id="573413"/>
    <lineage>
        <taxon>Bacteria</taxon>
        <taxon>Pseudomonadati</taxon>
        <taxon>Spirochaetota</taxon>
        <taxon>Spirochaetia</taxon>
        <taxon>Spirochaetales</taxon>
        <taxon>Spirochaetaceae</taxon>
        <taxon>Sediminispirochaeta</taxon>
    </lineage>
</organism>
<dbReference type="AlphaFoldDB" id="E1RCQ4"/>
<evidence type="ECO:0000256" key="2">
    <source>
        <dbReference type="ARBA" id="ARBA00022438"/>
    </source>
</evidence>
<dbReference type="OrthoDB" id="361940at2"/>
<evidence type="ECO:0000256" key="6">
    <source>
        <dbReference type="PIRNR" id="PIRNR001123"/>
    </source>
</evidence>
<dbReference type="Gene3D" id="2.40.30.40">
    <property type="entry name" value="Peptidase M42, domain 2"/>
    <property type="match status" value="1"/>
</dbReference>
<dbReference type="GO" id="GO:0004177">
    <property type="term" value="F:aminopeptidase activity"/>
    <property type="evidence" value="ECO:0007669"/>
    <property type="project" value="UniProtKB-UniRule"/>
</dbReference>
<feature type="binding site" evidence="8">
    <location>
        <position position="225"/>
    </location>
    <ligand>
        <name>Zn(2+)</name>
        <dbReference type="ChEBI" id="CHEBI:29105"/>
        <label>2</label>
    </ligand>
</feature>
<dbReference type="SUPFAM" id="SSF53187">
    <property type="entry name" value="Zn-dependent exopeptidases"/>
    <property type="match status" value="1"/>
</dbReference>
<proteinExistence type="inferred from homology"/>
<accession>E1RCQ4</accession>
<dbReference type="InterPro" id="IPR023367">
    <property type="entry name" value="Peptidase_M42_dom2"/>
</dbReference>